<gene>
    <name evidence="2" type="ORF">SAMN04488556_1938</name>
</gene>
<evidence type="ECO:0000313" key="3">
    <source>
        <dbReference type="Proteomes" id="UP000199199"/>
    </source>
</evidence>
<keyword evidence="1" id="KW-0472">Membrane</keyword>
<dbReference type="InterPro" id="IPR055709">
    <property type="entry name" value="DUF7285"/>
</dbReference>
<keyword evidence="1" id="KW-1133">Transmembrane helix</keyword>
<evidence type="ECO:0000313" key="2">
    <source>
        <dbReference type="EMBL" id="SFS66239.1"/>
    </source>
</evidence>
<dbReference type="OrthoDB" id="186386at2157"/>
<name>A0A1I6RNF5_9EURY</name>
<dbReference type="AlphaFoldDB" id="A0A1I6RNF5"/>
<protein>
    <submittedName>
        <fullName evidence="2">Uncharacterized protein</fullName>
    </submittedName>
</protein>
<feature type="transmembrane region" description="Helical" evidence="1">
    <location>
        <begin position="12"/>
        <end position="33"/>
    </location>
</feature>
<accession>A0A1I6RNF5</accession>
<sequence>MLSPRPNRGQTEPIAALIAVSAFAVGIGIYGAYVTDTIPGTSERTPEQTAIDLVWTDLEDAGVYLAHEHPRNVSSEIGPDAVPNGKYSHVAVEVYTDGTPETVAEARFDDKGRSLSLEDVDDPPNSAGVASRRVPVTIGSKADVRSGTLTVEVWS</sequence>
<dbReference type="Proteomes" id="UP000199199">
    <property type="component" value="Unassembled WGS sequence"/>
</dbReference>
<proteinExistence type="predicted"/>
<dbReference type="Pfam" id="PF23956">
    <property type="entry name" value="DUF7285"/>
    <property type="match status" value="1"/>
</dbReference>
<dbReference type="RefSeq" id="WP_092904078.1">
    <property type="nucleotide sequence ID" value="NZ_FOZS01000002.1"/>
</dbReference>
<organism evidence="2 3">
    <name type="scientific">Halostagnicola kamekurae</name>
    <dbReference type="NCBI Taxonomy" id="619731"/>
    <lineage>
        <taxon>Archaea</taxon>
        <taxon>Methanobacteriati</taxon>
        <taxon>Methanobacteriota</taxon>
        <taxon>Stenosarchaea group</taxon>
        <taxon>Halobacteria</taxon>
        <taxon>Halobacteriales</taxon>
        <taxon>Natrialbaceae</taxon>
        <taxon>Halostagnicola</taxon>
    </lineage>
</organism>
<keyword evidence="3" id="KW-1185">Reference proteome</keyword>
<reference evidence="3" key="1">
    <citation type="submission" date="2016-10" db="EMBL/GenBank/DDBJ databases">
        <authorList>
            <person name="Varghese N."/>
            <person name="Submissions S."/>
        </authorList>
    </citation>
    <scope>NUCLEOTIDE SEQUENCE [LARGE SCALE GENOMIC DNA]</scope>
    <source>
        <strain evidence="3">DSM 22427</strain>
    </source>
</reference>
<evidence type="ECO:0000256" key="1">
    <source>
        <dbReference type="SAM" id="Phobius"/>
    </source>
</evidence>
<dbReference type="EMBL" id="FOZS01000002">
    <property type="protein sequence ID" value="SFS66239.1"/>
    <property type="molecule type" value="Genomic_DNA"/>
</dbReference>
<keyword evidence="1" id="KW-0812">Transmembrane</keyword>